<evidence type="ECO:0000313" key="1">
    <source>
        <dbReference type="EMBL" id="KAI4332159.1"/>
    </source>
</evidence>
<dbReference type="Proteomes" id="UP000828941">
    <property type="component" value="Chromosome 7"/>
</dbReference>
<keyword evidence="2" id="KW-1185">Reference proteome</keyword>
<accession>A0ACB9N6T8</accession>
<protein>
    <submittedName>
        <fullName evidence="1">Uncharacterized protein</fullName>
    </submittedName>
</protein>
<name>A0ACB9N6T8_BAUVA</name>
<gene>
    <name evidence="1" type="ORF">L6164_017089</name>
</gene>
<proteinExistence type="predicted"/>
<reference evidence="1 2" key="1">
    <citation type="journal article" date="2022" name="DNA Res.">
        <title>Chromosomal-level genome assembly of the orchid tree Bauhinia variegata (Leguminosae; Cercidoideae) supports the allotetraploid origin hypothesis of Bauhinia.</title>
        <authorList>
            <person name="Zhong Y."/>
            <person name="Chen Y."/>
            <person name="Zheng D."/>
            <person name="Pang J."/>
            <person name="Liu Y."/>
            <person name="Luo S."/>
            <person name="Meng S."/>
            <person name="Qian L."/>
            <person name="Wei D."/>
            <person name="Dai S."/>
            <person name="Zhou R."/>
        </authorList>
    </citation>
    <scope>NUCLEOTIDE SEQUENCE [LARGE SCALE GENOMIC DNA]</scope>
    <source>
        <strain evidence="1">BV-YZ2020</strain>
    </source>
</reference>
<evidence type="ECO:0000313" key="2">
    <source>
        <dbReference type="Proteomes" id="UP000828941"/>
    </source>
</evidence>
<comment type="caution">
    <text evidence="1">The sequence shown here is derived from an EMBL/GenBank/DDBJ whole genome shotgun (WGS) entry which is preliminary data.</text>
</comment>
<organism evidence="1 2">
    <name type="scientific">Bauhinia variegata</name>
    <name type="common">Purple orchid tree</name>
    <name type="synonym">Phanera variegata</name>
    <dbReference type="NCBI Taxonomy" id="167791"/>
    <lineage>
        <taxon>Eukaryota</taxon>
        <taxon>Viridiplantae</taxon>
        <taxon>Streptophyta</taxon>
        <taxon>Embryophyta</taxon>
        <taxon>Tracheophyta</taxon>
        <taxon>Spermatophyta</taxon>
        <taxon>Magnoliopsida</taxon>
        <taxon>eudicotyledons</taxon>
        <taxon>Gunneridae</taxon>
        <taxon>Pentapetalae</taxon>
        <taxon>rosids</taxon>
        <taxon>fabids</taxon>
        <taxon>Fabales</taxon>
        <taxon>Fabaceae</taxon>
        <taxon>Cercidoideae</taxon>
        <taxon>Cercideae</taxon>
        <taxon>Bauhiniinae</taxon>
        <taxon>Bauhinia</taxon>
    </lineage>
</organism>
<sequence length="203" mass="22138">MATSVRSDDVSVDREIETPLVLDTVDGAVDYKGRPVIRSKSGYWRSAWLIIGVEVAERFAYGGIESNLITYLRGPLQQSTATAAANVNIWDGTASLLPLLGGFVADSYLGCYSTIIVASLIYILGLGLLTISAMLPSLSNYECQVTDEFTSCSSQFQVILLFFSLYLVAIGQGGHKHCVQAFGADQFDERHPKECKARSSFFN</sequence>
<dbReference type="EMBL" id="CM039432">
    <property type="protein sequence ID" value="KAI4332159.1"/>
    <property type="molecule type" value="Genomic_DNA"/>
</dbReference>